<sequence length="107" mass="11932">MMRTTTLALLSPLALLLPATAAADPFPAADRAAGQRMHAEMCIECHARRFGGEDGAEIYTRFDRRVSTPGALEQQLTACTAMLDLDLFPEDEHHIAGYLNDRYYKFK</sequence>
<reference evidence="2 3" key="1">
    <citation type="submission" date="2018-03" db="EMBL/GenBank/DDBJ databases">
        <authorList>
            <person name="Keele B.F."/>
        </authorList>
    </citation>
    <scope>NUCLEOTIDE SEQUENCE [LARGE SCALE GENOMIC DNA]</scope>
    <source>
        <strain evidence="2 3">D20</strain>
    </source>
</reference>
<evidence type="ECO:0000256" key="1">
    <source>
        <dbReference type="SAM" id="SignalP"/>
    </source>
</evidence>
<dbReference type="RefSeq" id="WP_107494612.1">
    <property type="nucleotide sequence ID" value="NZ_PZKC01000015.1"/>
</dbReference>
<dbReference type="GO" id="GO:0009055">
    <property type="term" value="F:electron transfer activity"/>
    <property type="evidence" value="ECO:0007669"/>
    <property type="project" value="InterPro"/>
</dbReference>
<dbReference type="EMBL" id="PZKC01000015">
    <property type="protein sequence ID" value="PTD95260.1"/>
    <property type="molecule type" value="Genomic_DNA"/>
</dbReference>
<keyword evidence="3" id="KW-1185">Reference proteome</keyword>
<keyword evidence="1" id="KW-0732">Signal</keyword>
<dbReference type="AlphaFoldDB" id="A0A2T4IBW5"/>
<feature type="chain" id="PRO_5015780453" description="Cytochrome c domain-containing protein" evidence="1">
    <location>
        <begin position="24"/>
        <end position="107"/>
    </location>
</feature>
<name>A0A2T4IBW5_9RHOO</name>
<dbReference type="Proteomes" id="UP000241193">
    <property type="component" value="Unassembled WGS sequence"/>
</dbReference>
<evidence type="ECO:0000313" key="2">
    <source>
        <dbReference type="EMBL" id="PTD95260.1"/>
    </source>
</evidence>
<evidence type="ECO:0008006" key="4">
    <source>
        <dbReference type="Google" id="ProtNLM"/>
    </source>
</evidence>
<organism evidence="2 3">
    <name type="scientific">Pseudothauera lacus</name>
    <dbReference type="NCBI Taxonomy" id="2136175"/>
    <lineage>
        <taxon>Bacteria</taxon>
        <taxon>Pseudomonadati</taxon>
        <taxon>Pseudomonadota</taxon>
        <taxon>Betaproteobacteria</taxon>
        <taxon>Rhodocyclales</taxon>
        <taxon>Zoogloeaceae</taxon>
        <taxon>Pseudothauera</taxon>
    </lineage>
</organism>
<evidence type="ECO:0000313" key="3">
    <source>
        <dbReference type="Proteomes" id="UP000241193"/>
    </source>
</evidence>
<gene>
    <name evidence="2" type="ORF">C8261_15375</name>
</gene>
<dbReference type="GO" id="GO:0020037">
    <property type="term" value="F:heme binding"/>
    <property type="evidence" value="ECO:0007669"/>
    <property type="project" value="InterPro"/>
</dbReference>
<accession>A0A2T4IBW5</accession>
<dbReference type="SUPFAM" id="SSF46626">
    <property type="entry name" value="Cytochrome c"/>
    <property type="match status" value="1"/>
</dbReference>
<dbReference type="InterPro" id="IPR036909">
    <property type="entry name" value="Cyt_c-like_dom_sf"/>
</dbReference>
<protein>
    <recommendedName>
        <fullName evidence="4">Cytochrome c domain-containing protein</fullName>
    </recommendedName>
</protein>
<feature type="signal peptide" evidence="1">
    <location>
        <begin position="1"/>
        <end position="23"/>
    </location>
</feature>
<dbReference type="OrthoDB" id="9796294at2"/>
<comment type="caution">
    <text evidence="2">The sequence shown here is derived from an EMBL/GenBank/DDBJ whole genome shotgun (WGS) entry which is preliminary data.</text>
</comment>
<proteinExistence type="predicted"/>
<reference evidence="2 3" key="2">
    <citation type="submission" date="2018-04" db="EMBL/GenBank/DDBJ databases">
        <title>Thauera lacus sp. nov., isolated from an saline lake in Inner Mongolia, China.</title>
        <authorList>
            <person name="Liang Q.-Y."/>
        </authorList>
    </citation>
    <scope>NUCLEOTIDE SEQUENCE [LARGE SCALE GENOMIC DNA]</scope>
    <source>
        <strain evidence="2 3">D20</strain>
    </source>
</reference>